<dbReference type="STRING" id="568816.Acin_0157"/>
<dbReference type="Proteomes" id="UP000007093">
    <property type="component" value="Chromosome"/>
</dbReference>
<reference evidence="1 2" key="1">
    <citation type="journal article" date="2011" name="J. Bacteriol.">
        <title>Complete genome sequence of Acidaminococcus intestini RYC-MR95, a Gram-negative bacterium from the phylum Firmicutes.</title>
        <authorList>
            <person name="D'Auria G."/>
            <person name="Galan J.C."/>
            <person name="Rodriguez-Alcayna M."/>
            <person name="Moya A."/>
            <person name="Baquero F."/>
            <person name="Latorre A."/>
        </authorList>
    </citation>
    <scope>NUCLEOTIDE SEQUENCE [LARGE SCALE GENOMIC DNA]</scope>
    <source>
        <strain evidence="1 2">RyC-MR95</strain>
    </source>
</reference>
<evidence type="ECO:0000313" key="1">
    <source>
        <dbReference type="EMBL" id="AEQ21406.1"/>
    </source>
</evidence>
<dbReference type="InParanoid" id="G4Q6Q8"/>
<dbReference type="Gene3D" id="3.90.960.10">
    <property type="entry name" value="YbaK/aminoacyl-tRNA synthetase-associated domain"/>
    <property type="match status" value="1"/>
</dbReference>
<dbReference type="AlphaFoldDB" id="G4Q6Q8"/>
<keyword evidence="2" id="KW-1185">Reference proteome</keyword>
<dbReference type="KEGG" id="ain:Acin_0157"/>
<dbReference type="eggNOG" id="COG3760">
    <property type="taxonomic scope" value="Bacteria"/>
</dbReference>
<organism evidence="1 2">
    <name type="scientific">Acidaminococcus intestini (strain RyC-MR95)</name>
    <dbReference type="NCBI Taxonomy" id="568816"/>
    <lineage>
        <taxon>Bacteria</taxon>
        <taxon>Bacillati</taxon>
        <taxon>Bacillota</taxon>
        <taxon>Negativicutes</taxon>
        <taxon>Acidaminococcales</taxon>
        <taxon>Acidaminococcaceae</taxon>
        <taxon>Acidaminococcus</taxon>
    </lineage>
</organism>
<proteinExistence type="predicted"/>
<dbReference type="PATRIC" id="fig|568816.4.peg.149"/>
<protein>
    <submittedName>
        <fullName evidence="1">Uncharacterized protein</fullName>
    </submittedName>
</protein>
<dbReference type="GeneID" id="92877534"/>
<name>G4Q6Q8_ACIIR</name>
<accession>G4Q6Q8</accession>
<dbReference type="GO" id="GO:0002161">
    <property type="term" value="F:aminoacyl-tRNA deacylase activity"/>
    <property type="evidence" value="ECO:0007669"/>
    <property type="project" value="InterPro"/>
</dbReference>
<dbReference type="EMBL" id="CP003058">
    <property type="protein sequence ID" value="AEQ21406.1"/>
    <property type="molecule type" value="Genomic_DNA"/>
</dbReference>
<dbReference type="InterPro" id="IPR036754">
    <property type="entry name" value="YbaK/aa-tRNA-synt-asso_dom_sf"/>
</dbReference>
<evidence type="ECO:0000313" key="2">
    <source>
        <dbReference type="Proteomes" id="UP000007093"/>
    </source>
</evidence>
<dbReference type="HOGENOM" id="CLU_2968793_0_0_9"/>
<dbReference type="RefSeq" id="WP_014128038.1">
    <property type="nucleotide sequence ID" value="NC_016077.1"/>
</dbReference>
<gene>
    <name evidence="1" type="ordered locus">Acin_0157</name>
</gene>
<sequence>MLISRILLSKKDLIFHPFRNDKSLKIAAKDLISRFWPTMGHIPRIIDASIIDAKEESL</sequence>